<gene>
    <name evidence="4" type="ORF">SEMRO_2445_G327900.1</name>
</gene>
<dbReference type="PANTHER" id="PTHR13021">
    <property type="entry name" value="PRE-MRNA-SPLICING FACTOR ISY1"/>
    <property type="match status" value="1"/>
</dbReference>
<proteinExistence type="inferred from homology"/>
<dbReference type="FunFam" id="1.10.287.660:FF:000001">
    <property type="entry name" value="pre-mRNA-splicing factor ISY1 homolog"/>
    <property type="match status" value="1"/>
</dbReference>
<accession>A0A9N8EYP8</accession>
<dbReference type="AlphaFoldDB" id="A0A9N8EYP8"/>
<keyword evidence="5" id="KW-1185">Reference proteome</keyword>
<comment type="caution">
    <text evidence="4">The sequence shown here is derived from an EMBL/GenBank/DDBJ whole genome shotgun (WGS) entry which is preliminary data.</text>
</comment>
<dbReference type="SUPFAM" id="SSF140102">
    <property type="entry name" value="ISY1 domain-like"/>
    <property type="match status" value="1"/>
</dbReference>
<evidence type="ECO:0000313" key="5">
    <source>
        <dbReference type="Proteomes" id="UP001153069"/>
    </source>
</evidence>
<evidence type="ECO:0000313" key="4">
    <source>
        <dbReference type="EMBL" id="CAB9529263.1"/>
    </source>
</evidence>
<dbReference type="InterPro" id="IPR029012">
    <property type="entry name" value="Helix_hairpin_bin_sf"/>
</dbReference>
<dbReference type="Proteomes" id="UP001153069">
    <property type="component" value="Unassembled WGS sequence"/>
</dbReference>
<comment type="subcellular location">
    <subcellularLocation>
        <location evidence="1">Nucleus</location>
    </subcellularLocation>
</comment>
<evidence type="ECO:0000256" key="2">
    <source>
        <dbReference type="ARBA" id="ARBA00007002"/>
    </source>
</evidence>
<dbReference type="Gene3D" id="1.10.287.660">
    <property type="entry name" value="Helix hairpin bin"/>
    <property type="match status" value="1"/>
</dbReference>
<name>A0A9N8EYP8_9STRA</name>
<sequence>MARPAEKARAMLNKWVKMREQGNAPAITPRQQKRPHLASECEHLADAEYYRNQIIREITAGISKIQDASLGEYTLRDINDDINKKMREKYHWNKRIQVLGGVDYNALERKRQIEEGDPLAGAAGNTYRYFGSARELPGVKEILAKQAVKAVKKRDLWKHVTPDYFGWRDEEDGVLVELEQQAVVLEQSSSNDKKRRREEEELLLAQDYLDVPTPAQVEQVLLEQKKKAMLAKFSI</sequence>
<protein>
    <submittedName>
        <fullName evidence="4">Splicing factor ISY1 homolog</fullName>
    </submittedName>
</protein>
<dbReference type="OrthoDB" id="1739576at2759"/>
<dbReference type="EMBL" id="CAICTM010002443">
    <property type="protein sequence ID" value="CAB9529263.1"/>
    <property type="molecule type" value="Genomic_DNA"/>
</dbReference>
<keyword evidence="3" id="KW-0539">Nucleus</keyword>
<dbReference type="InterPro" id="IPR009360">
    <property type="entry name" value="Isy1"/>
</dbReference>
<dbReference type="Pfam" id="PF06246">
    <property type="entry name" value="Isy1"/>
    <property type="match status" value="1"/>
</dbReference>
<evidence type="ECO:0000256" key="3">
    <source>
        <dbReference type="ARBA" id="ARBA00023242"/>
    </source>
</evidence>
<evidence type="ECO:0000256" key="1">
    <source>
        <dbReference type="ARBA" id="ARBA00004123"/>
    </source>
</evidence>
<organism evidence="4 5">
    <name type="scientific">Seminavis robusta</name>
    <dbReference type="NCBI Taxonomy" id="568900"/>
    <lineage>
        <taxon>Eukaryota</taxon>
        <taxon>Sar</taxon>
        <taxon>Stramenopiles</taxon>
        <taxon>Ochrophyta</taxon>
        <taxon>Bacillariophyta</taxon>
        <taxon>Bacillariophyceae</taxon>
        <taxon>Bacillariophycidae</taxon>
        <taxon>Naviculales</taxon>
        <taxon>Naviculaceae</taxon>
        <taxon>Seminavis</taxon>
    </lineage>
</organism>
<dbReference type="GO" id="GO:0000350">
    <property type="term" value="P:generation of catalytic spliceosome for second transesterification step"/>
    <property type="evidence" value="ECO:0007669"/>
    <property type="project" value="InterPro"/>
</dbReference>
<dbReference type="GO" id="GO:0005634">
    <property type="term" value="C:nucleus"/>
    <property type="evidence" value="ECO:0007669"/>
    <property type="project" value="UniProtKB-SubCell"/>
</dbReference>
<comment type="similarity">
    <text evidence="2">Belongs to the ISY1 family.</text>
</comment>
<dbReference type="InterPro" id="IPR037200">
    <property type="entry name" value="Isy1_sf"/>
</dbReference>
<reference evidence="4" key="1">
    <citation type="submission" date="2020-06" db="EMBL/GenBank/DDBJ databases">
        <authorList>
            <consortium name="Plant Systems Biology data submission"/>
        </authorList>
    </citation>
    <scope>NUCLEOTIDE SEQUENCE</scope>
    <source>
        <strain evidence="4">D6</strain>
    </source>
</reference>